<keyword evidence="19" id="KW-1185">Reference proteome</keyword>
<protein>
    <recommendedName>
        <fullName evidence="15">Cytosine deaminase</fullName>
        <ecNumber evidence="14">3.5.4.1</ecNumber>
    </recommendedName>
    <alternativeName>
        <fullName evidence="16">Cytosine aminohydrolase</fullName>
    </alternativeName>
</protein>
<accession>A0A367XWV3</accession>
<dbReference type="GO" id="GO:0004131">
    <property type="term" value="F:cytosine deaminase activity"/>
    <property type="evidence" value="ECO:0007669"/>
    <property type="project" value="UniProtKB-EC"/>
</dbReference>
<dbReference type="GO" id="GO:0008655">
    <property type="term" value="P:pyrimidine-containing compound salvage"/>
    <property type="evidence" value="ECO:0007669"/>
    <property type="project" value="TreeGrafter"/>
</dbReference>
<organism evidence="18 19">
    <name type="scientific">Candida viswanathii</name>
    <dbReference type="NCBI Taxonomy" id="5486"/>
    <lineage>
        <taxon>Eukaryota</taxon>
        <taxon>Fungi</taxon>
        <taxon>Dikarya</taxon>
        <taxon>Ascomycota</taxon>
        <taxon>Saccharomycotina</taxon>
        <taxon>Pichiomycetes</taxon>
        <taxon>Debaryomycetaceae</taxon>
        <taxon>Candida/Lodderomyces clade</taxon>
        <taxon>Candida</taxon>
    </lineage>
</organism>
<dbReference type="CDD" id="cd01285">
    <property type="entry name" value="nucleoside_deaminase"/>
    <property type="match status" value="1"/>
</dbReference>
<evidence type="ECO:0000256" key="2">
    <source>
        <dbReference type="ARBA" id="ARBA00004123"/>
    </source>
</evidence>
<dbReference type="InterPro" id="IPR016192">
    <property type="entry name" value="APOBEC/CMP_deaminase_Zn-bd"/>
</dbReference>
<evidence type="ECO:0000313" key="19">
    <source>
        <dbReference type="Proteomes" id="UP000253472"/>
    </source>
</evidence>
<dbReference type="GO" id="GO:0008835">
    <property type="term" value="F:diaminohydroxyphosphoribosylaminopyrimidine deaminase activity"/>
    <property type="evidence" value="ECO:0007669"/>
    <property type="project" value="TreeGrafter"/>
</dbReference>
<gene>
    <name evidence="18" type="primary">FCA1</name>
    <name evidence="18" type="ORF">Cantr_06919</name>
</gene>
<evidence type="ECO:0000256" key="14">
    <source>
        <dbReference type="ARBA" id="ARBA00066550"/>
    </source>
</evidence>
<evidence type="ECO:0000256" key="12">
    <source>
        <dbReference type="ARBA" id="ARBA00056232"/>
    </source>
</evidence>
<dbReference type="InterPro" id="IPR016193">
    <property type="entry name" value="Cytidine_deaminase-like"/>
</dbReference>
<evidence type="ECO:0000256" key="16">
    <source>
        <dbReference type="ARBA" id="ARBA00084039"/>
    </source>
</evidence>
<sequence>MPFDDKKGLLIALEQAKQSYSQGGIPIGSCIISPDGKVLGRGHNERIQKGSAILHGEMSALEDAGRLPGKTYKNCTIYTTLSPCNMCTGAILLYGIKRVVMGENVNFQGAEALLKANGVEVINMDDEGCKEIMSKFIKERSTDWNEDIGE</sequence>
<dbReference type="PANTHER" id="PTHR11079">
    <property type="entry name" value="CYTOSINE DEAMINASE FAMILY MEMBER"/>
    <property type="match status" value="1"/>
</dbReference>
<comment type="cofactor">
    <cofactor evidence="1">
        <name>Zn(2+)</name>
        <dbReference type="ChEBI" id="CHEBI:29105"/>
    </cofactor>
</comment>
<feature type="domain" description="CMP/dCMP-type deaminase" evidence="17">
    <location>
        <begin position="3"/>
        <end position="121"/>
    </location>
</feature>
<dbReference type="PROSITE" id="PS00903">
    <property type="entry name" value="CYT_DCMP_DEAMINASES_1"/>
    <property type="match status" value="1"/>
</dbReference>
<comment type="similarity">
    <text evidence="4">Belongs to the cytidine and deoxycytidylate deaminase family.</text>
</comment>
<reference evidence="18 19" key="1">
    <citation type="submission" date="2018-06" db="EMBL/GenBank/DDBJ databases">
        <title>Whole genome sequencing of Candida tropicalis (genome annotated by CSBL at Korea University).</title>
        <authorList>
            <person name="Ahn J."/>
        </authorList>
    </citation>
    <scope>NUCLEOTIDE SEQUENCE [LARGE SCALE GENOMIC DNA]</scope>
    <source>
        <strain evidence="18 19">ATCC 20962</strain>
    </source>
</reference>
<keyword evidence="10" id="KW-0539">Nucleus</keyword>
<evidence type="ECO:0000256" key="11">
    <source>
        <dbReference type="ARBA" id="ARBA00050113"/>
    </source>
</evidence>
<evidence type="ECO:0000313" key="18">
    <source>
        <dbReference type="EMBL" id="RCK58097.1"/>
    </source>
</evidence>
<dbReference type="FunFam" id="3.40.140.10:FF:000016">
    <property type="entry name" value="Cytosine deaminase"/>
    <property type="match status" value="1"/>
</dbReference>
<evidence type="ECO:0000256" key="10">
    <source>
        <dbReference type="ARBA" id="ARBA00023242"/>
    </source>
</evidence>
<comment type="catalytic activity">
    <reaction evidence="11">
        <text>cytosine + H2O + H(+) = uracil + NH4(+)</text>
        <dbReference type="Rhea" id="RHEA:20605"/>
        <dbReference type="ChEBI" id="CHEBI:15377"/>
        <dbReference type="ChEBI" id="CHEBI:15378"/>
        <dbReference type="ChEBI" id="CHEBI:16040"/>
        <dbReference type="ChEBI" id="CHEBI:17568"/>
        <dbReference type="ChEBI" id="CHEBI:28938"/>
        <dbReference type="EC" id="3.5.4.1"/>
    </reaction>
</comment>
<dbReference type="PANTHER" id="PTHR11079:SF190">
    <property type="entry name" value="CYTOSINE DEAMINASE"/>
    <property type="match status" value="1"/>
</dbReference>
<dbReference type="GO" id="GO:0005634">
    <property type="term" value="C:nucleus"/>
    <property type="evidence" value="ECO:0007669"/>
    <property type="project" value="UniProtKB-SubCell"/>
</dbReference>
<evidence type="ECO:0000259" key="17">
    <source>
        <dbReference type="PROSITE" id="PS51747"/>
    </source>
</evidence>
<dbReference type="Gene3D" id="3.40.140.10">
    <property type="entry name" value="Cytidine Deaminase, domain 2"/>
    <property type="match status" value="1"/>
</dbReference>
<dbReference type="Proteomes" id="UP000253472">
    <property type="component" value="Unassembled WGS sequence"/>
</dbReference>
<comment type="subunit">
    <text evidence="5">Homodimer.</text>
</comment>
<evidence type="ECO:0000256" key="15">
    <source>
        <dbReference type="ARBA" id="ARBA00074321"/>
    </source>
</evidence>
<dbReference type="GO" id="GO:0005737">
    <property type="term" value="C:cytoplasm"/>
    <property type="evidence" value="ECO:0007669"/>
    <property type="project" value="UniProtKB-SubCell"/>
</dbReference>
<evidence type="ECO:0000256" key="6">
    <source>
        <dbReference type="ARBA" id="ARBA00022490"/>
    </source>
</evidence>
<dbReference type="InterPro" id="IPR002125">
    <property type="entry name" value="CMP_dCMP_dom"/>
</dbReference>
<dbReference type="GO" id="GO:0019858">
    <property type="term" value="P:cytosine metabolic process"/>
    <property type="evidence" value="ECO:0007669"/>
    <property type="project" value="UniProtKB-ARBA"/>
</dbReference>
<evidence type="ECO:0000256" key="13">
    <source>
        <dbReference type="ARBA" id="ARBA00060700"/>
    </source>
</evidence>
<keyword evidence="9" id="KW-0862">Zinc</keyword>
<dbReference type="GO" id="GO:0008270">
    <property type="term" value="F:zinc ion binding"/>
    <property type="evidence" value="ECO:0007669"/>
    <property type="project" value="InterPro"/>
</dbReference>
<dbReference type="Pfam" id="PF00383">
    <property type="entry name" value="dCMP_cyt_deam_1"/>
    <property type="match status" value="1"/>
</dbReference>
<keyword evidence="7" id="KW-0479">Metal-binding</keyword>
<evidence type="ECO:0000256" key="3">
    <source>
        <dbReference type="ARBA" id="ARBA00004496"/>
    </source>
</evidence>
<evidence type="ECO:0000256" key="8">
    <source>
        <dbReference type="ARBA" id="ARBA00022801"/>
    </source>
</evidence>
<dbReference type="PROSITE" id="PS51747">
    <property type="entry name" value="CYT_DCMP_DEAMINASES_2"/>
    <property type="match status" value="1"/>
</dbReference>
<keyword evidence="8" id="KW-0378">Hydrolase</keyword>
<evidence type="ECO:0000256" key="1">
    <source>
        <dbReference type="ARBA" id="ARBA00001947"/>
    </source>
</evidence>
<dbReference type="AlphaFoldDB" id="A0A367XWV3"/>
<dbReference type="OrthoDB" id="408702at2759"/>
<dbReference type="EC" id="3.5.4.1" evidence="14"/>
<comment type="subcellular location">
    <subcellularLocation>
        <location evidence="3">Cytoplasm</location>
    </subcellularLocation>
    <subcellularLocation>
        <location evidence="2">Nucleus</location>
    </subcellularLocation>
</comment>
<comment type="function">
    <text evidence="12">Catalyzes the hydrolytic deamination of cytosine to uracil or 5-methylcytosine to thymine. Is involved in the pyrimidine salvage pathway, which allows the cell to utilize cytosine for pyrimidine nucleotide synthesis.</text>
</comment>
<evidence type="ECO:0000256" key="5">
    <source>
        <dbReference type="ARBA" id="ARBA00011738"/>
    </source>
</evidence>
<dbReference type="SUPFAM" id="SSF53927">
    <property type="entry name" value="Cytidine deaminase-like"/>
    <property type="match status" value="1"/>
</dbReference>
<comment type="caution">
    <text evidence="18">The sequence shown here is derived from an EMBL/GenBank/DDBJ whole genome shotgun (WGS) entry which is preliminary data.</text>
</comment>
<dbReference type="EMBL" id="QLNQ01000028">
    <property type="protein sequence ID" value="RCK58097.1"/>
    <property type="molecule type" value="Genomic_DNA"/>
</dbReference>
<evidence type="ECO:0000256" key="9">
    <source>
        <dbReference type="ARBA" id="ARBA00022833"/>
    </source>
</evidence>
<proteinExistence type="inferred from homology"/>
<dbReference type="STRING" id="5486.A0A367XWV3"/>
<evidence type="ECO:0000256" key="7">
    <source>
        <dbReference type="ARBA" id="ARBA00022723"/>
    </source>
</evidence>
<keyword evidence="6" id="KW-0963">Cytoplasm</keyword>
<dbReference type="GO" id="GO:0046087">
    <property type="term" value="P:cytidine metabolic process"/>
    <property type="evidence" value="ECO:0007669"/>
    <property type="project" value="TreeGrafter"/>
</dbReference>
<comment type="pathway">
    <text evidence="13">Pyrimidine metabolism; UMP biosynthesis via salvage pathway; uracil from cytosine: step 1/1.</text>
</comment>
<evidence type="ECO:0000256" key="4">
    <source>
        <dbReference type="ARBA" id="ARBA00006576"/>
    </source>
</evidence>
<name>A0A367XWV3_9ASCO</name>